<feature type="region of interest" description="Disordered" evidence="1">
    <location>
        <begin position="286"/>
        <end position="306"/>
    </location>
</feature>
<keyword evidence="5" id="KW-1185">Reference proteome</keyword>
<evidence type="ECO:0000256" key="2">
    <source>
        <dbReference type="SAM" id="Phobius"/>
    </source>
</evidence>
<organism evidence="4 5">
    <name type="scientific">Pterulicium gracile</name>
    <dbReference type="NCBI Taxonomy" id="1884261"/>
    <lineage>
        <taxon>Eukaryota</taxon>
        <taxon>Fungi</taxon>
        <taxon>Dikarya</taxon>
        <taxon>Basidiomycota</taxon>
        <taxon>Agaricomycotina</taxon>
        <taxon>Agaricomycetes</taxon>
        <taxon>Agaricomycetidae</taxon>
        <taxon>Agaricales</taxon>
        <taxon>Pleurotineae</taxon>
        <taxon>Pterulaceae</taxon>
        <taxon>Pterulicium</taxon>
    </lineage>
</organism>
<evidence type="ECO:0000256" key="1">
    <source>
        <dbReference type="SAM" id="MobiDB-lite"/>
    </source>
</evidence>
<reference evidence="4 5" key="1">
    <citation type="journal article" date="2019" name="Nat. Ecol. Evol.">
        <title>Megaphylogeny resolves global patterns of mushroom evolution.</title>
        <authorList>
            <person name="Varga T."/>
            <person name="Krizsan K."/>
            <person name="Foldi C."/>
            <person name="Dima B."/>
            <person name="Sanchez-Garcia M."/>
            <person name="Sanchez-Ramirez S."/>
            <person name="Szollosi G.J."/>
            <person name="Szarkandi J.G."/>
            <person name="Papp V."/>
            <person name="Albert L."/>
            <person name="Andreopoulos W."/>
            <person name="Angelini C."/>
            <person name="Antonin V."/>
            <person name="Barry K.W."/>
            <person name="Bougher N.L."/>
            <person name="Buchanan P."/>
            <person name="Buyck B."/>
            <person name="Bense V."/>
            <person name="Catcheside P."/>
            <person name="Chovatia M."/>
            <person name="Cooper J."/>
            <person name="Damon W."/>
            <person name="Desjardin D."/>
            <person name="Finy P."/>
            <person name="Geml J."/>
            <person name="Haridas S."/>
            <person name="Hughes K."/>
            <person name="Justo A."/>
            <person name="Karasinski D."/>
            <person name="Kautmanova I."/>
            <person name="Kiss B."/>
            <person name="Kocsube S."/>
            <person name="Kotiranta H."/>
            <person name="LaButti K.M."/>
            <person name="Lechner B.E."/>
            <person name="Liimatainen K."/>
            <person name="Lipzen A."/>
            <person name="Lukacs Z."/>
            <person name="Mihaltcheva S."/>
            <person name="Morgado L.N."/>
            <person name="Niskanen T."/>
            <person name="Noordeloos M.E."/>
            <person name="Ohm R.A."/>
            <person name="Ortiz-Santana B."/>
            <person name="Ovrebo C."/>
            <person name="Racz N."/>
            <person name="Riley R."/>
            <person name="Savchenko A."/>
            <person name="Shiryaev A."/>
            <person name="Soop K."/>
            <person name="Spirin V."/>
            <person name="Szebenyi C."/>
            <person name="Tomsovsky M."/>
            <person name="Tulloss R.E."/>
            <person name="Uehling J."/>
            <person name="Grigoriev I.V."/>
            <person name="Vagvolgyi C."/>
            <person name="Papp T."/>
            <person name="Martin F.M."/>
            <person name="Miettinen O."/>
            <person name="Hibbett D.S."/>
            <person name="Nagy L.G."/>
        </authorList>
    </citation>
    <scope>NUCLEOTIDE SEQUENCE [LARGE SCALE GENOMIC DNA]</scope>
    <source>
        <strain evidence="4 5">CBS 309.79</strain>
    </source>
</reference>
<dbReference type="AlphaFoldDB" id="A0A5C3QVU1"/>
<feature type="domain" description="DUF6533" evidence="3">
    <location>
        <begin position="21"/>
        <end position="64"/>
    </location>
</feature>
<sequence length="306" mass="35240">MLSPETANEIDLDVRFVTSFDVASLALLVFDYFLTLDLEVALIWPSGWSLVKVIFLINRYMPFIDVPLALYHQLYRPQSESSCRSLYISTAWMFILGIGLTEFVLVYRTWALYDNSKPLGVALLIYFLAFWIAICYGLSRFLDSLRFLIDPNFPLPGCIIIDASDHLAFDWILLMVFESGILLLMLNKAYRMYLTSRSTTIFRTVYRDGIMYYVYIYILSLVNLIYIRTQSRALVVVLASLQRVVHSVLTTRLILGLRQEIVDYQRSPRQTPPFSLDDGAILMQELPRSRNNPNIPPPSRVSAVES</sequence>
<feature type="transmembrane region" description="Helical" evidence="2">
    <location>
        <begin position="171"/>
        <end position="190"/>
    </location>
</feature>
<keyword evidence="2" id="KW-1133">Transmembrane helix</keyword>
<dbReference type="Pfam" id="PF20151">
    <property type="entry name" value="DUF6533"/>
    <property type="match status" value="1"/>
</dbReference>
<feature type="transmembrane region" description="Helical" evidence="2">
    <location>
        <begin position="119"/>
        <end position="139"/>
    </location>
</feature>
<evidence type="ECO:0000259" key="3">
    <source>
        <dbReference type="Pfam" id="PF20151"/>
    </source>
</evidence>
<dbReference type="InterPro" id="IPR045340">
    <property type="entry name" value="DUF6533"/>
</dbReference>
<dbReference type="OrthoDB" id="3350812at2759"/>
<evidence type="ECO:0000313" key="4">
    <source>
        <dbReference type="EMBL" id="TFL06115.1"/>
    </source>
</evidence>
<dbReference type="EMBL" id="ML178815">
    <property type="protein sequence ID" value="TFL06115.1"/>
    <property type="molecule type" value="Genomic_DNA"/>
</dbReference>
<proteinExistence type="predicted"/>
<feature type="transmembrane region" description="Helical" evidence="2">
    <location>
        <begin position="86"/>
        <end position="107"/>
    </location>
</feature>
<feature type="transmembrane region" description="Helical" evidence="2">
    <location>
        <begin position="210"/>
        <end position="227"/>
    </location>
</feature>
<keyword evidence="2" id="KW-0472">Membrane</keyword>
<name>A0A5C3QVU1_9AGAR</name>
<accession>A0A5C3QVU1</accession>
<feature type="transmembrane region" description="Helical" evidence="2">
    <location>
        <begin position="22"/>
        <end position="44"/>
    </location>
</feature>
<keyword evidence="2" id="KW-0812">Transmembrane</keyword>
<gene>
    <name evidence="4" type="ORF">BDV98DRAFT_652765</name>
</gene>
<evidence type="ECO:0000313" key="5">
    <source>
        <dbReference type="Proteomes" id="UP000305067"/>
    </source>
</evidence>
<protein>
    <recommendedName>
        <fullName evidence="3">DUF6533 domain-containing protein</fullName>
    </recommendedName>
</protein>
<dbReference type="Proteomes" id="UP000305067">
    <property type="component" value="Unassembled WGS sequence"/>
</dbReference>